<accession>A0A285BU70</accession>
<evidence type="ECO:0000313" key="1">
    <source>
        <dbReference type="EMBL" id="SNX58750.1"/>
    </source>
</evidence>
<organism evidence="1 2">
    <name type="scientific">Nitrosomonas ureae</name>
    <dbReference type="NCBI Taxonomy" id="44577"/>
    <lineage>
        <taxon>Bacteria</taxon>
        <taxon>Pseudomonadati</taxon>
        <taxon>Pseudomonadota</taxon>
        <taxon>Betaproteobacteria</taxon>
        <taxon>Nitrosomonadales</taxon>
        <taxon>Nitrosomonadaceae</taxon>
        <taxon>Nitrosomonas</taxon>
    </lineage>
</organism>
<dbReference type="EMBL" id="LT907782">
    <property type="protein sequence ID" value="SNX58750.1"/>
    <property type="molecule type" value="Genomic_DNA"/>
</dbReference>
<name>A0A285BU70_9PROT</name>
<evidence type="ECO:0000313" key="2">
    <source>
        <dbReference type="Proteomes" id="UP000242498"/>
    </source>
</evidence>
<proteinExistence type="predicted"/>
<reference evidence="1 2" key="1">
    <citation type="submission" date="2017-08" db="EMBL/GenBank/DDBJ databases">
        <authorList>
            <person name="de Groot N.N."/>
        </authorList>
    </citation>
    <scope>NUCLEOTIDE SEQUENCE [LARGE SCALE GENOMIC DNA]</scope>
    <source>
        <strain evidence="1 2">Nm15</strain>
    </source>
</reference>
<dbReference type="AlphaFoldDB" id="A0A285BU70"/>
<protein>
    <submittedName>
        <fullName evidence="1">Uncharacterized protein</fullName>
    </submittedName>
</protein>
<dbReference type="OrthoDB" id="8562828at2"/>
<gene>
    <name evidence="1" type="ORF">SAMN06296273_0214</name>
</gene>
<dbReference type="Proteomes" id="UP000242498">
    <property type="component" value="Chromosome I"/>
</dbReference>
<sequence length="139" mass="15878">METNQRKLFDLNLSEEQEQIILKNIKEFRGVGTTLESALGALIMGQYFGWRVLKILHNPLTYRRYEKILGLSFQDVCPETTGYSETKSVGYAISQKLGSFWAVVMGKRKVEDKGLIENQGEVEKHVTKHIAGNVEEEKK</sequence>
<dbReference type="RefSeq" id="WP_096291635.1">
    <property type="nucleotide sequence ID" value="NZ_LT907782.1"/>
</dbReference>